<dbReference type="InterPro" id="IPR050655">
    <property type="entry name" value="Plant_B3_domain"/>
</dbReference>
<name>A0ABM1GTV1_SOLPN</name>
<evidence type="ECO:0000259" key="7">
    <source>
        <dbReference type="PROSITE" id="PS50863"/>
    </source>
</evidence>
<proteinExistence type="predicted"/>
<reference evidence="8" key="1">
    <citation type="journal article" date="2014" name="Nat. Genet.">
        <title>The genome of the stress-tolerant wild tomato species Solanum pennellii.</title>
        <authorList>
            <person name="Bolger A."/>
            <person name="Scossa F."/>
            <person name="Bolger M.E."/>
            <person name="Lanz C."/>
            <person name="Maumus F."/>
            <person name="Tohge T."/>
            <person name="Quesneville H."/>
            <person name="Alseekh S."/>
            <person name="Sorensen I."/>
            <person name="Lichtenstein G."/>
            <person name="Fich E.A."/>
            <person name="Conte M."/>
            <person name="Keller H."/>
            <person name="Schneeberger K."/>
            <person name="Schwacke R."/>
            <person name="Ofner I."/>
            <person name="Vrebalov J."/>
            <person name="Xu Y."/>
            <person name="Osorio S."/>
            <person name="Aflitos S.A."/>
            <person name="Schijlen E."/>
            <person name="Jimenez-Gomez J.M."/>
            <person name="Ryngajllo M."/>
            <person name="Kimura S."/>
            <person name="Kumar R."/>
            <person name="Koenig D."/>
            <person name="Headland L.R."/>
            <person name="Maloof J.N."/>
            <person name="Sinha N."/>
            <person name="van Ham R.C."/>
            <person name="Lankhorst R.K."/>
            <person name="Mao L."/>
            <person name="Vogel A."/>
            <person name="Arsova B."/>
            <person name="Panstruga R."/>
            <person name="Fei Z."/>
            <person name="Rose J.K."/>
            <person name="Zamir D."/>
            <person name="Carrari F."/>
            <person name="Giovannoni J.J."/>
            <person name="Weigel D."/>
            <person name="Usadel B."/>
            <person name="Fernie A.R."/>
        </authorList>
    </citation>
    <scope>NUCLEOTIDE SEQUENCE [LARGE SCALE GENOMIC DNA]</scope>
    <source>
        <strain evidence="8">cv. LA0716</strain>
    </source>
</reference>
<evidence type="ECO:0000313" key="9">
    <source>
        <dbReference type="RefSeq" id="XP_015075920.2"/>
    </source>
</evidence>
<feature type="domain" description="TF-B3" evidence="7">
    <location>
        <begin position="55"/>
        <end position="150"/>
    </location>
</feature>
<dbReference type="Pfam" id="PF02362">
    <property type="entry name" value="B3"/>
    <property type="match status" value="1"/>
</dbReference>
<feature type="compositionally biased region" description="Acidic residues" evidence="6">
    <location>
        <begin position="191"/>
        <end position="209"/>
    </location>
</feature>
<accession>A0ABM1GTV1</accession>
<dbReference type="PANTHER" id="PTHR31920">
    <property type="entry name" value="B3 DOMAIN-CONTAINING"/>
    <property type="match status" value="1"/>
</dbReference>
<organism evidence="8 9">
    <name type="scientific">Solanum pennellii</name>
    <name type="common">Tomato</name>
    <name type="synonym">Lycopersicon pennellii</name>
    <dbReference type="NCBI Taxonomy" id="28526"/>
    <lineage>
        <taxon>Eukaryota</taxon>
        <taxon>Viridiplantae</taxon>
        <taxon>Streptophyta</taxon>
        <taxon>Embryophyta</taxon>
        <taxon>Tracheophyta</taxon>
        <taxon>Spermatophyta</taxon>
        <taxon>Magnoliopsida</taxon>
        <taxon>eudicotyledons</taxon>
        <taxon>Gunneridae</taxon>
        <taxon>Pentapetalae</taxon>
        <taxon>asterids</taxon>
        <taxon>lamiids</taxon>
        <taxon>Solanales</taxon>
        <taxon>Solanaceae</taxon>
        <taxon>Solanoideae</taxon>
        <taxon>Solaneae</taxon>
        <taxon>Solanum</taxon>
        <taxon>Solanum subgen. Lycopersicon</taxon>
    </lineage>
</organism>
<protein>
    <submittedName>
        <fullName evidence="9">Uncharacterized protein LOC107020115</fullName>
    </submittedName>
</protein>
<keyword evidence="5" id="KW-0539">Nucleus</keyword>
<gene>
    <name evidence="9" type="primary">LOC107020115</name>
</gene>
<keyword evidence="4" id="KW-0804">Transcription</keyword>
<keyword evidence="8" id="KW-1185">Reference proteome</keyword>
<dbReference type="SUPFAM" id="SSF101936">
    <property type="entry name" value="DNA-binding pseudobarrel domain"/>
    <property type="match status" value="1"/>
</dbReference>
<evidence type="ECO:0000256" key="2">
    <source>
        <dbReference type="ARBA" id="ARBA00023015"/>
    </source>
</evidence>
<keyword evidence="2" id="KW-0805">Transcription regulation</keyword>
<evidence type="ECO:0000256" key="4">
    <source>
        <dbReference type="ARBA" id="ARBA00023163"/>
    </source>
</evidence>
<dbReference type="Gene3D" id="2.40.330.10">
    <property type="entry name" value="DNA-binding pseudobarrel domain"/>
    <property type="match status" value="1"/>
</dbReference>
<dbReference type="RefSeq" id="XP_015075920.2">
    <property type="nucleotide sequence ID" value="XM_015220434.2"/>
</dbReference>
<dbReference type="PROSITE" id="PS50863">
    <property type="entry name" value="B3"/>
    <property type="match status" value="1"/>
</dbReference>
<keyword evidence="3" id="KW-0238">DNA-binding</keyword>
<evidence type="ECO:0000256" key="1">
    <source>
        <dbReference type="ARBA" id="ARBA00004123"/>
    </source>
</evidence>
<comment type="subcellular location">
    <subcellularLocation>
        <location evidence="1">Nucleus</location>
    </subcellularLocation>
</comment>
<dbReference type="InterPro" id="IPR003340">
    <property type="entry name" value="B3_DNA-bd"/>
</dbReference>
<dbReference type="GeneID" id="107020115"/>
<dbReference type="InterPro" id="IPR015300">
    <property type="entry name" value="DNA-bd_pseudobarrel_sf"/>
</dbReference>
<evidence type="ECO:0000256" key="5">
    <source>
        <dbReference type="ARBA" id="ARBA00023242"/>
    </source>
</evidence>
<evidence type="ECO:0000256" key="6">
    <source>
        <dbReference type="SAM" id="MobiDB-lite"/>
    </source>
</evidence>
<evidence type="ECO:0000313" key="8">
    <source>
        <dbReference type="Proteomes" id="UP000694930"/>
    </source>
</evidence>
<dbReference type="PANTHER" id="PTHR31920:SF113">
    <property type="entry name" value="TF-B3 DOMAIN-CONTAINING PROTEIN"/>
    <property type="match status" value="1"/>
</dbReference>
<feature type="region of interest" description="Disordered" evidence="6">
    <location>
        <begin position="159"/>
        <end position="241"/>
    </location>
</feature>
<dbReference type="Proteomes" id="UP000694930">
    <property type="component" value="Chromosome 5"/>
</dbReference>
<dbReference type="CDD" id="cd10017">
    <property type="entry name" value="B3_DNA"/>
    <property type="match status" value="1"/>
</dbReference>
<evidence type="ECO:0000256" key="3">
    <source>
        <dbReference type="ARBA" id="ARBA00023125"/>
    </source>
</evidence>
<reference evidence="9" key="2">
    <citation type="submission" date="2025-08" db="UniProtKB">
        <authorList>
            <consortium name="RefSeq"/>
        </authorList>
    </citation>
    <scope>IDENTIFICATION</scope>
</reference>
<sequence>MYEVFIHVMLKCASLERINKKKISNSFYDFYSFFSFEKKNRNKLKMLMDTDQPPSFCKIILSRETVMNKMQLPSCFVKDNKKILSKNCLLKTSEAGMSWEAKIARKKPNYFICEKDWPQFVLHHQVEPRDILIFSLIEKSAFHVRPYTPKNCRNITRKRQLMKNSSSSSSKEEIGPSKRVKKMEPIIVVSDTEEESVDVSFSDDDEDDPPYSHRATYYKNPKRKKVSSDYSNWIRQKDRHN</sequence>
<dbReference type="SMART" id="SM01019">
    <property type="entry name" value="B3"/>
    <property type="match status" value="1"/>
</dbReference>